<evidence type="ECO:0000256" key="12">
    <source>
        <dbReference type="SAM" id="MobiDB-lite"/>
    </source>
</evidence>
<dbReference type="Gene3D" id="3.40.50.300">
    <property type="entry name" value="P-loop containing nucleotide triphosphate hydrolases"/>
    <property type="match status" value="2"/>
</dbReference>
<evidence type="ECO:0000313" key="16">
    <source>
        <dbReference type="Proteomes" id="UP000192596"/>
    </source>
</evidence>
<dbReference type="SUPFAM" id="SSF81301">
    <property type="entry name" value="Nucleotidyltransferase"/>
    <property type="match status" value="1"/>
</dbReference>
<dbReference type="InterPro" id="IPR043519">
    <property type="entry name" value="NT_sf"/>
</dbReference>
<feature type="region of interest" description="Disordered" evidence="12">
    <location>
        <begin position="376"/>
        <end position="406"/>
    </location>
</feature>
<dbReference type="SMART" id="SM00490">
    <property type="entry name" value="HELICc"/>
    <property type="match status" value="1"/>
</dbReference>
<evidence type="ECO:0000256" key="2">
    <source>
        <dbReference type="ARBA" id="ARBA00012552"/>
    </source>
</evidence>
<evidence type="ECO:0000256" key="4">
    <source>
        <dbReference type="ARBA" id="ARBA00022640"/>
    </source>
</evidence>
<accession>A0A1V8TJN4</accession>
<dbReference type="Gene3D" id="1.20.120.1080">
    <property type="match status" value="1"/>
</dbReference>
<keyword evidence="8" id="KW-0067">ATP-binding</keyword>
<dbReference type="Gene3D" id="3.30.460.10">
    <property type="entry name" value="Beta Polymerase, domain 2"/>
    <property type="match status" value="1"/>
</dbReference>
<dbReference type="Pfam" id="PF07717">
    <property type="entry name" value="OB_NTP_bind"/>
    <property type="match status" value="1"/>
</dbReference>
<dbReference type="InterPro" id="IPR007502">
    <property type="entry name" value="Helicase-assoc_dom"/>
</dbReference>
<dbReference type="Pfam" id="PF00271">
    <property type="entry name" value="Helicase_C"/>
    <property type="match status" value="1"/>
</dbReference>
<dbReference type="GO" id="GO:0005524">
    <property type="term" value="F:ATP binding"/>
    <property type="evidence" value="ECO:0007669"/>
    <property type="project" value="UniProtKB-KW"/>
</dbReference>
<feature type="domain" description="Helicase C-terminal" evidence="14">
    <location>
        <begin position="945"/>
        <end position="1113"/>
    </location>
</feature>
<dbReference type="GO" id="GO:0016787">
    <property type="term" value="F:hydrolase activity"/>
    <property type="evidence" value="ECO:0007669"/>
    <property type="project" value="UniProtKB-KW"/>
</dbReference>
<dbReference type="GO" id="GO:0003723">
    <property type="term" value="F:RNA binding"/>
    <property type="evidence" value="ECO:0007669"/>
    <property type="project" value="UniProtKB-KW"/>
</dbReference>
<reference evidence="16" key="1">
    <citation type="submission" date="2017-03" db="EMBL/GenBank/DDBJ databases">
        <title>Genomes of endolithic fungi from Antarctica.</title>
        <authorList>
            <person name="Coleine C."/>
            <person name="Masonjones S."/>
            <person name="Stajich J.E."/>
        </authorList>
    </citation>
    <scope>NUCLEOTIDE SEQUENCE [LARGE SCALE GENOMIC DNA]</scope>
    <source>
        <strain evidence="16">CCFEE 5527</strain>
    </source>
</reference>
<organism evidence="15 16">
    <name type="scientific">Cryoendolithus antarcticus</name>
    <dbReference type="NCBI Taxonomy" id="1507870"/>
    <lineage>
        <taxon>Eukaryota</taxon>
        <taxon>Fungi</taxon>
        <taxon>Dikarya</taxon>
        <taxon>Ascomycota</taxon>
        <taxon>Pezizomycotina</taxon>
        <taxon>Dothideomycetes</taxon>
        <taxon>Dothideomycetidae</taxon>
        <taxon>Cladosporiales</taxon>
        <taxon>Cladosporiaceae</taxon>
        <taxon>Cryoendolithus</taxon>
    </lineage>
</organism>
<keyword evidence="7" id="KW-0347">Helicase</keyword>
<dbReference type="InterPro" id="IPR011545">
    <property type="entry name" value="DEAD/DEAH_box_helicase_dom"/>
</dbReference>
<dbReference type="PANTHER" id="PTHR18934">
    <property type="entry name" value="ATP-DEPENDENT RNA HELICASE"/>
    <property type="match status" value="1"/>
</dbReference>
<dbReference type="PROSITE" id="PS51192">
    <property type="entry name" value="HELICASE_ATP_BIND_1"/>
    <property type="match status" value="1"/>
</dbReference>
<evidence type="ECO:0000256" key="9">
    <source>
        <dbReference type="ARBA" id="ARBA00022884"/>
    </source>
</evidence>
<comment type="caution">
    <text evidence="15">The sequence shown here is derived from an EMBL/GenBank/DDBJ whole genome shotgun (WGS) entry which is preliminary data.</text>
</comment>
<evidence type="ECO:0000256" key="11">
    <source>
        <dbReference type="ARBA" id="ARBA00047984"/>
    </source>
</evidence>
<evidence type="ECO:0000256" key="8">
    <source>
        <dbReference type="ARBA" id="ARBA00022840"/>
    </source>
</evidence>
<proteinExistence type="predicted"/>
<keyword evidence="16" id="KW-1185">Reference proteome</keyword>
<comment type="subcellular location">
    <subcellularLocation>
        <location evidence="1">Plastid</location>
        <location evidence="1">Chloroplast</location>
    </subcellularLocation>
</comment>
<keyword evidence="9" id="KW-0694">RNA-binding</keyword>
<dbReference type="Proteomes" id="UP000192596">
    <property type="component" value="Unassembled WGS sequence"/>
</dbReference>
<dbReference type="Pfam" id="PF21010">
    <property type="entry name" value="HA2_C"/>
    <property type="match status" value="1"/>
</dbReference>
<evidence type="ECO:0000259" key="14">
    <source>
        <dbReference type="PROSITE" id="PS51194"/>
    </source>
</evidence>
<feature type="region of interest" description="Disordered" evidence="12">
    <location>
        <begin position="628"/>
        <end position="658"/>
    </location>
</feature>
<dbReference type="Pfam" id="PF01909">
    <property type="entry name" value="NTP_transf_2"/>
    <property type="match status" value="1"/>
</dbReference>
<dbReference type="GO" id="GO:0003724">
    <property type="term" value="F:RNA helicase activity"/>
    <property type="evidence" value="ECO:0007669"/>
    <property type="project" value="UniProtKB-EC"/>
</dbReference>
<evidence type="ECO:0000256" key="3">
    <source>
        <dbReference type="ARBA" id="ARBA00022528"/>
    </source>
</evidence>
<keyword evidence="4" id="KW-0934">Plastid</keyword>
<gene>
    <name evidence="15" type="ORF">B0A48_03241</name>
</gene>
<dbReference type="InterPro" id="IPR014001">
    <property type="entry name" value="Helicase_ATP-bd"/>
</dbReference>
<dbReference type="Pfam" id="PF00270">
    <property type="entry name" value="DEAD"/>
    <property type="match status" value="1"/>
</dbReference>
<dbReference type="PROSITE" id="PS51194">
    <property type="entry name" value="HELICASE_CTER"/>
    <property type="match status" value="1"/>
</dbReference>
<evidence type="ECO:0000256" key="10">
    <source>
        <dbReference type="ARBA" id="ARBA00022946"/>
    </source>
</evidence>
<dbReference type="SUPFAM" id="SSF52540">
    <property type="entry name" value="P-loop containing nucleoside triphosphate hydrolases"/>
    <property type="match status" value="1"/>
</dbReference>
<keyword evidence="5" id="KW-0547">Nucleotide-binding</keyword>
<keyword evidence="3" id="KW-0150">Chloroplast</keyword>
<dbReference type="InterPro" id="IPR001650">
    <property type="entry name" value="Helicase_C-like"/>
</dbReference>
<sequence length="1980" mass="220423">MPGGKAKKKKPAANPARGVATTSIASKAKPLEKPDEISSIEVSGVNTPDQIVPPVDGDKVAIANGKNDRELHDLSPEELEAQLELSELQAFVENYGSKVRKESSRQVTRLQTEKRLLRGQADHLSVKDWLPEELMQQILDLVSFPTSQTLPVTSGRPLPKGDELLAKVWQLRTTLLGLDVPASRSNEAIAHVLSQSTVSSTDQAWGVTECLEWLAWNCNDDELREYEYVAPKPIIAAPEPEEATLRPTNGPANARSEQSLVSDHGIDDHEDDVVVSDIESDLEPDELISVYLRTKTRLFEMNPESQLPATARRRPQSRQLNGGAKSRTSRAEVKLQQRLQRIERDLLFDSYAGESQWLATQSELMREYLERRKWQLDQDQQSTNGHASPQRPSRMSTPPPDDVNDAAERLGQATLDENANASDDDFLGGMFSALNGDGVTAASASRAQDVVASENVTIRDLGKIAGMSPKRVLEEACKARDPRVKLVYKLISPTTFASRHSVMITWSKDAEPIESILDALTVDTRGLRTTISMMKEATPDTAQSEAYVATAALFLIFSGSSKEEKAHLRLPPALRDLWDELTQQKRDVADLADRETVKEVRELIAANVRPPADDEDDDEIVFNPAIRRLNGASSGTSTPPSRQELQTNGTHDQSTSLQTMWAGKTSTAAYQRMLVLRKTLPMFQFRSDALDTIQRNPITILCGETGCGKSTQLPAFILEHELSQGRNCKIYCTEPRRISAISLAQRVSEEMGERKGDVGTSRSLVGYAIRLESQTTASTRLVYATVGIVLRMLESAKGLDEITHLVLDEVHERSIDTDFLLIVLRSLMLRRPDLKVVLMSATVDAQKFSRYLDNAPIITVPGRTFPVQAKYLEDAIELTGHTNEDASARAPGGDDDDDADADAKSKSDDVAKLTTYSKRTRTTLASYDEYRIDYSLIVKIIEKVSFSDEYKRFCQAVLVFMPGIAEIRQLNDMLQGHPSFRQGWRIHPLHSTFSSEDQQAAFEVPTNGERKIVIATNIAETGITIPDVTCVIDTGKHKEMRFDEKRQMSRLIQSFIARANAKQRRGRAGRVQEGICFHLFTKHRHDEMMAEAQVPEMLRLSLQDLVMRVKICKLGDIELALSQALDPPSSKNIRRAIDALIEVDALTSREELTPLGQQLAKLPLDAQLGKLVLLGSIYGGLDFALTTAATLSSKSPFLSPMNAKKQADTVRLGFKRGDSDLLTVYNAYQTWRRICTTPGQSEYTFCNKNFLSPQNLANIEDLKAHLVSSLSETGFVVLSPEDRQALSRMRHNTRQRSFVTLPPLYTRAETNDDLLNAITAWAFYPKLAKRDGKGWRNVANAQSLGLHPTSINKSLPSNSPIQYLSYYSIMQSASRFTNAQETSPVSDFALVLMAGDAAFNIYAGVIVVDGNRLRFKVRDWRSMYVIKVLRGRCREVLAKLLKSPGRDIGVGMRAWMEVFERVFAREGRARIRALHASHVNVPEQASPTPAGAAASDATKERFDTYEGLLVEEDDRHAGTQGVDLDEDNGPGFSIKRRRTTSASGWVPYMMNIVKRSQELQQDSKRDPKALEEAERWLAYVPLVVEPQESPLEISLPVPWALRFDERRNLTASQLLDKEIRRFVAHISLTDIEHEARERVLAHTMAKLKPVLKGTNGHYYVFGSMATGTALPFSDIDIGVTRKGSHFNGAMYSPLQRLYNDIVAQNDYMCTVFRGGRFPIMTAQHADSGVDVQVIAGDENPEKNRMTTEFLGSVPNARPLYAVVRTMLGMRGFIDPFVGGISAYGAMHMLFASLLQPSTITADSPSAASQLQHFLSFFATFDTEAHGLAVRPSETFPKTTPIPLTAESGEHFTMRKTTPRERLARTSPLQPYLLCLEDPAKPDNDLGARVTAIRHILATIKALSEDLTESMEAYDAARTLGQPVEGDFSLLLPLVGRCHEVYAERRAKLVTYEAKMQERDLIIKRRDAKPPAVRTFQKIVV</sequence>
<feature type="region of interest" description="Disordered" evidence="12">
    <location>
        <begin position="882"/>
        <end position="904"/>
    </location>
</feature>
<feature type="compositionally biased region" description="Basic residues" evidence="12">
    <location>
        <begin position="1"/>
        <end position="11"/>
    </location>
</feature>
<dbReference type="EC" id="3.6.4.13" evidence="2"/>
<dbReference type="SUPFAM" id="SSF81631">
    <property type="entry name" value="PAP/OAS1 substrate-binding domain"/>
    <property type="match status" value="1"/>
</dbReference>
<feature type="compositionally biased region" description="Polar residues" evidence="12">
    <location>
        <begin position="631"/>
        <end position="658"/>
    </location>
</feature>
<dbReference type="GO" id="GO:0016779">
    <property type="term" value="F:nucleotidyltransferase activity"/>
    <property type="evidence" value="ECO:0007669"/>
    <property type="project" value="InterPro"/>
</dbReference>
<feature type="compositionally biased region" description="Polar residues" evidence="12">
    <location>
        <begin position="40"/>
        <end position="49"/>
    </location>
</feature>
<evidence type="ECO:0000256" key="5">
    <source>
        <dbReference type="ARBA" id="ARBA00022741"/>
    </source>
</evidence>
<dbReference type="InParanoid" id="A0A1V8TJN4"/>
<dbReference type="PANTHER" id="PTHR18934:SF145">
    <property type="entry name" value="ATP-DEPENDENT RNA HELICASE DHX57-RELATED"/>
    <property type="match status" value="1"/>
</dbReference>
<name>A0A1V8TJN4_9PEZI</name>
<dbReference type="CDD" id="cd18791">
    <property type="entry name" value="SF2_C_RHA"/>
    <property type="match status" value="1"/>
</dbReference>
<dbReference type="FunFam" id="3.40.50.300:FF:000500">
    <property type="entry name" value="ATP-dependent RNA helicase DHX29"/>
    <property type="match status" value="1"/>
</dbReference>
<evidence type="ECO:0000313" key="15">
    <source>
        <dbReference type="EMBL" id="OQO11514.1"/>
    </source>
</evidence>
<feature type="domain" description="Helicase ATP-binding" evidence="13">
    <location>
        <begin position="690"/>
        <end position="861"/>
    </location>
</feature>
<dbReference type="SMART" id="SM00847">
    <property type="entry name" value="HA2"/>
    <property type="match status" value="1"/>
</dbReference>
<dbReference type="Gene3D" id="1.10.1410.10">
    <property type="match status" value="1"/>
</dbReference>
<evidence type="ECO:0000259" key="13">
    <source>
        <dbReference type="PROSITE" id="PS51192"/>
    </source>
</evidence>
<dbReference type="InterPro" id="IPR002934">
    <property type="entry name" value="Polymerase_NTP_transf_dom"/>
</dbReference>
<dbReference type="OrthoDB" id="5600252at2759"/>
<dbReference type="FunFam" id="3.40.50.300:FF:000819">
    <property type="entry name" value="ATP dependent RNA helicase, putative"/>
    <property type="match status" value="1"/>
</dbReference>
<protein>
    <recommendedName>
        <fullName evidence="2">RNA helicase</fullName>
        <ecNumber evidence="2">3.6.4.13</ecNumber>
    </recommendedName>
</protein>
<feature type="region of interest" description="Disordered" evidence="12">
    <location>
        <begin position="1"/>
        <end position="58"/>
    </location>
</feature>
<dbReference type="InterPro" id="IPR027417">
    <property type="entry name" value="P-loop_NTPase"/>
</dbReference>
<dbReference type="InterPro" id="IPR011709">
    <property type="entry name" value="DEAD-box_helicase_OB_fold"/>
</dbReference>
<keyword evidence="6" id="KW-0378">Hydrolase</keyword>
<dbReference type="STRING" id="1507870.A0A1V8TJN4"/>
<dbReference type="CDD" id="cd17917">
    <property type="entry name" value="DEXHc_RHA-like"/>
    <property type="match status" value="1"/>
</dbReference>
<dbReference type="SMART" id="SM00487">
    <property type="entry name" value="DEXDc"/>
    <property type="match status" value="1"/>
</dbReference>
<comment type="catalytic activity">
    <reaction evidence="11">
        <text>ATP + H2O = ADP + phosphate + H(+)</text>
        <dbReference type="Rhea" id="RHEA:13065"/>
        <dbReference type="ChEBI" id="CHEBI:15377"/>
        <dbReference type="ChEBI" id="CHEBI:15378"/>
        <dbReference type="ChEBI" id="CHEBI:30616"/>
        <dbReference type="ChEBI" id="CHEBI:43474"/>
        <dbReference type="ChEBI" id="CHEBI:456216"/>
        <dbReference type="EC" id="3.6.4.13"/>
    </reaction>
</comment>
<evidence type="ECO:0000256" key="7">
    <source>
        <dbReference type="ARBA" id="ARBA00022806"/>
    </source>
</evidence>
<evidence type="ECO:0000256" key="1">
    <source>
        <dbReference type="ARBA" id="ARBA00004229"/>
    </source>
</evidence>
<evidence type="ECO:0000256" key="6">
    <source>
        <dbReference type="ARBA" id="ARBA00022801"/>
    </source>
</evidence>
<dbReference type="EMBL" id="NAJO01000006">
    <property type="protein sequence ID" value="OQO11514.1"/>
    <property type="molecule type" value="Genomic_DNA"/>
</dbReference>
<keyword evidence="10" id="KW-0809">Transit peptide</keyword>
<feature type="region of interest" description="Disordered" evidence="12">
    <location>
        <begin position="303"/>
        <end position="332"/>
    </location>
</feature>
<feature type="compositionally biased region" description="Polar residues" evidence="12">
    <location>
        <begin position="377"/>
        <end position="396"/>
    </location>
</feature>
<dbReference type="FunFam" id="1.20.120.1080:FF:000002">
    <property type="entry name" value="Putative ATP-dependent RNA helicase DHX36"/>
    <property type="match status" value="1"/>
</dbReference>